<organism evidence="1 2">
    <name type="scientific">Prevotella intermedia ZT</name>
    <dbReference type="NCBI Taxonomy" id="1347790"/>
    <lineage>
        <taxon>Bacteria</taxon>
        <taxon>Pseudomonadati</taxon>
        <taxon>Bacteroidota</taxon>
        <taxon>Bacteroidia</taxon>
        <taxon>Bacteroidales</taxon>
        <taxon>Prevotellaceae</taxon>
        <taxon>Prevotella</taxon>
    </lineage>
</organism>
<proteinExistence type="predicted"/>
<dbReference type="Proteomes" id="UP000032541">
    <property type="component" value="Unassembled WGS sequence"/>
</dbReference>
<dbReference type="EMBL" id="ATMK01000043">
    <property type="protein sequence ID" value="KJJ86180.1"/>
    <property type="molecule type" value="Genomic_DNA"/>
</dbReference>
<name>A0AAP0VGF0_PREIN</name>
<accession>A0AAP0VGF0</accession>
<dbReference type="AlphaFoldDB" id="A0AAP0VGF0"/>
<sequence length="211" mass="22041">MLSDIIRAACAAKPSSMMSVMIPPCGHGMKERSSIACSPSMIVLGSPISHVASNDASHKCSKSYPNLIILPKKVTSPIIRDAAIAPSVAGKIAAPIPATTPPAKPPVAIVAAIRAIAPATTRAPTAMPKSDAITPPHFICGTLHSKQLLILVSTIRNTGFLSFVSAVQTLDGVPIFNGVDLVILVQTTLVPNSIYCSLIFLNYLSDFTVNC</sequence>
<protein>
    <submittedName>
        <fullName evidence="1">Uncharacterized protein</fullName>
    </submittedName>
</protein>
<comment type="caution">
    <text evidence="1">The sequence shown here is derived from an EMBL/GenBank/DDBJ whole genome shotgun (WGS) entry which is preliminary data.</text>
</comment>
<evidence type="ECO:0000313" key="2">
    <source>
        <dbReference type="Proteomes" id="UP000032541"/>
    </source>
</evidence>
<gene>
    <name evidence="1" type="ORF">M573_143004</name>
</gene>
<evidence type="ECO:0000313" key="1">
    <source>
        <dbReference type="EMBL" id="KJJ86180.1"/>
    </source>
</evidence>
<reference evidence="1 2" key="1">
    <citation type="journal article" date="2015" name="BMC Genomics">
        <title>Comparative genome analysis of Prevotella intermedia strain isolated from infected root canal reveals features related to pathogenicity and adaptation.</title>
        <authorList>
            <person name="Ruan Y."/>
            <person name="Shen L."/>
            <person name="Zou Y."/>
            <person name="Qi Z."/>
            <person name="Yin J."/>
            <person name="Jiang J."/>
            <person name="Guo L."/>
            <person name="He L."/>
            <person name="Chen Z."/>
            <person name="Tang Z."/>
            <person name="Qin S."/>
        </authorList>
    </citation>
    <scope>NUCLEOTIDE SEQUENCE [LARGE SCALE GENOMIC DNA]</scope>
    <source>
        <strain evidence="1 2">ZT</strain>
    </source>
</reference>